<dbReference type="Proteomes" id="UP000034947">
    <property type="component" value="Unassembled WGS sequence"/>
</dbReference>
<feature type="compositionally biased region" description="Basic and acidic residues" evidence="1">
    <location>
        <begin position="481"/>
        <end position="495"/>
    </location>
</feature>
<accession>A0A0F8WGR5</accession>
<evidence type="ECO:0000256" key="1">
    <source>
        <dbReference type="SAM" id="MobiDB-lite"/>
    </source>
</evidence>
<feature type="compositionally biased region" description="Polar residues" evidence="1">
    <location>
        <begin position="236"/>
        <end position="254"/>
    </location>
</feature>
<sequence>MSPAPLAADVQPDRQLKILARAFEALLLTTQQLSTKEKLLETRLKYAADEVLLLFRTIASHPHDVPSDEKNVISSRSGVAFAAMTESHVLSDETSIPLYFTCYSGVTEMYANILQKYLKLSCRLPEGRDSHAEIVSERILDRHYEFDSPRKQKINLLDVVKDLAESGNVGDSSLAAITAGVECYKTFLDTQDDNKTSDPNPGLVATRAGSLEKDFTTKGTRGSLRCPFAKPHNKPSENGVTNGIENALPSQNGDSCGIEHLDPIKAEQLDRQSTQTPSARSSTTRCPVSRCPIRFLDQHSPEEIADYVERHKHEIPRSHAICVKRYSNSSRQLDAKYGDLTNMIRGLSQKHQAFLPGRDRSQTTSSSVERVEKWAEEVGLKSEMQPSIKEEEEENEEERKGHFDRPMREVRVGESPSRPWGIHVPVPLPPVASESAQNPAADLVESSADTQSNKNATADGPRKVGRCPFGHGGAAPPPDHPAIETETIRKEDKPSRPKTPPPEEKEENPANPPGVQVPLNGPTVVINGPVFFGFSAEHTATFMQQLASMGINKL</sequence>
<feature type="region of interest" description="Disordered" evidence="1">
    <location>
        <begin position="222"/>
        <end position="256"/>
    </location>
</feature>
<keyword evidence="3" id="KW-1185">Reference proteome</keyword>
<dbReference type="OrthoDB" id="5343576at2759"/>
<organism evidence="2 3">
    <name type="scientific">Aspergillus ochraceoroseus</name>
    <dbReference type="NCBI Taxonomy" id="138278"/>
    <lineage>
        <taxon>Eukaryota</taxon>
        <taxon>Fungi</taxon>
        <taxon>Dikarya</taxon>
        <taxon>Ascomycota</taxon>
        <taxon>Pezizomycotina</taxon>
        <taxon>Eurotiomycetes</taxon>
        <taxon>Eurotiomycetidae</taxon>
        <taxon>Eurotiales</taxon>
        <taxon>Aspergillaceae</taxon>
        <taxon>Aspergillus</taxon>
        <taxon>Aspergillus subgen. Nidulantes</taxon>
    </lineage>
</organism>
<dbReference type="AlphaFoldDB" id="A0A0F8WGR5"/>
<evidence type="ECO:0000313" key="2">
    <source>
        <dbReference type="EMBL" id="KKK16985.1"/>
    </source>
</evidence>
<reference evidence="2 3" key="1">
    <citation type="submission" date="2015-02" db="EMBL/GenBank/DDBJ databases">
        <title>Draft Genome Sequences of Two Closely-Related Aflatoxigenic Aspergillus Species Obtained from the Cote d'Ivoire.</title>
        <authorList>
            <person name="Moore G.G."/>
            <person name="Beltz S.B."/>
            <person name="Mack B.M."/>
        </authorList>
    </citation>
    <scope>NUCLEOTIDE SEQUENCE [LARGE SCALE GENOMIC DNA]</scope>
    <source>
        <strain evidence="2 3">SRRC1432</strain>
    </source>
</reference>
<evidence type="ECO:0000313" key="3">
    <source>
        <dbReference type="Proteomes" id="UP000034947"/>
    </source>
</evidence>
<name>A0A0F8WGR5_9EURO</name>
<dbReference type="VEuPathDB" id="FungiDB:P175DRAFT_0435848"/>
<gene>
    <name evidence="2" type="ORF">AOCH_004720</name>
</gene>
<feature type="compositionally biased region" description="Polar residues" evidence="1">
    <location>
        <begin position="447"/>
        <end position="456"/>
    </location>
</feature>
<protein>
    <submittedName>
        <fullName evidence="2">Uncharacterized protein</fullName>
    </submittedName>
</protein>
<proteinExistence type="predicted"/>
<dbReference type="EMBL" id="JYKN01002287">
    <property type="protein sequence ID" value="KKK16985.1"/>
    <property type="molecule type" value="Genomic_DNA"/>
</dbReference>
<comment type="caution">
    <text evidence="2">The sequence shown here is derived from an EMBL/GenBank/DDBJ whole genome shotgun (WGS) entry which is preliminary data.</text>
</comment>
<feature type="compositionally biased region" description="Basic and acidic residues" evidence="1">
    <location>
        <begin position="397"/>
        <end position="412"/>
    </location>
</feature>
<feature type="region of interest" description="Disordered" evidence="1">
    <location>
        <begin position="376"/>
        <end position="520"/>
    </location>
</feature>